<organism evidence="2 3">
    <name type="scientific">Methanogenium marinum</name>
    <dbReference type="NCBI Taxonomy" id="348610"/>
    <lineage>
        <taxon>Archaea</taxon>
        <taxon>Methanobacteriati</taxon>
        <taxon>Methanobacteriota</taxon>
        <taxon>Stenosarchaea group</taxon>
        <taxon>Methanomicrobia</taxon>
        <taxon>Methanomicrobiales</taxon>
        <taxon>Methanomicrobiaceae</taxon>
        <taxon>Methanogenium</taxon>
    </lineage>
</organism>
<sequence length="127" mass="14334">MTKITKTADTESMTIDVGEMYKYKKEDLMTDISSSAYSNLAYVQATHRDLYIDFLEMPGIKKDDGKMHIKGTRIYMSHSAAQKLSKALDGILKTVHSDGGMEFYTPEDETEPKISTKVQQATTRNEP</sequence>
<dbReference type="InterPro" id="IPR021857">
    <property type="entry name" value="DUF3467"/>
</dbReference>
<keyword evidence="3" id="KW-1185">Reference proteome</keyword>
<dbReference type="AlphaFoldDB" id="A0A9Q4KU12"/>
<feature type="region of interest" description="Disordered" evidence="1">
    <location>
        <begin position="100"/>
        <end position="127"/>
    </location>
</feature>
<evidence type="ECO:0000256" key="1">
    <source>
        <dbReference type="SAM" id="MobiDB-lite"/>
    </source>
</evidence>
<comment type="caution">
    <text evidence="2">The sequence shown here is derived from an EMBL/GenBank/DDBJ whole genome shotgun (WGS) entry which is preliminary data.</text>
</comment>
<protein>
    <submittedName>
        <fullName evidence="2">DUF3467 domain-containing protein</fullName>
    </submittedName>
</protein>
<dbReference type="RefSeq" id="WP_274923850.1">
    <property type="nucleotide sequence ID" value="NZ_JAKELO010000002.1"/>
</dbReference>
<dbReference type="Pfam" id="PF11950">
    <property type="entry name" value="DUF3467"/>
    <property type="match status" value="1"/>
</dbReference>
<accession>A0A9Q4KU12</accession>
<proteinExistence type="predicted"/>
<name>A0A9Q4KU12_9EURY</name>
<dbReference type="Proteomes" id="UP001143747">
    <property type="component" value="Unassembled WGS sequence"/>
</dbReference>
<evidence type="ECO:0000313" key="3">
    <source>
        <dbReference type="Proteomes" id="UP001143747"/>
    </source>
</evidence>
<feature type="compositionally biased region" description="Polar residues" evidence="1">
    <location>
        <begin position="116"/>
        <end position="127"/>
    </location>
</feature>
<gene>
    <name evidence="2" type="ORF">L0665_00895</name>
</gene>
<evidence type="ECO:0000313" key="2">
    <source>
        <dbReference type="EMBL" id="MDE4907185.1"/>
    </source>
</evidence>
<dbReference type="EMBL" id="JAKELO010000002">
    <property type="protein sequence ID" value="MDE4907185.1"/>
    <property type="molecule type" value="Genomic_DNA"/>
</dbReference>
<reference evidence="2" key="1">
    <citation type="submission" date="2022-01" db="EMBL/GenBank/DDBJ databases">
        <title>Draft genome of Methanogenium marinum DSM 15558.</title>
        <authorList>
            <person name="Chen S.-C."/>
            <person name="You Y.-T."/>
        </authorList>
    </citation>
    <scope>NUCLEOTIDE SEQUENCE</scope>
    <source>
        <strain evidence="2">DSM 15558</strain>
    </source>
</reference>